<dbReference type="EMBL" id="UINC01011001">
    <property type="protein sequence ID" value="SVA48728.1"/>
    <property type="molecule type" value="Genomic_DNA"/>
</dbReference>
<feature type="non-terminal residue" evidence="2">
    <location>
        <position position="1"/>
    </location>
</feature>
<dbReference type="Pfam" id="PF14221">
    <property type="entry name" value="DUF4330"/>
    <property type="match status" value="1"/>
</dbReference>
<keyword evidence="1" id="KW-0472">Membrane</keyword>
<evidence type="ECO:0000313" key="2">
    <source>
        <dbReference type="EMBL" id="SVA48728.1"/>
    </source>
</evidence>
<name>A0A381W9P2_9ZZZZ</name>
<sequence>VQVIDEEGRIFGKFNLVDVVIGVVLLGVIPIVYGAFVLFRTPDPVIQSIEPNRVTVDSVGMLRLTGMYLSPSLRVVIGDRPAESFLVESQTSAEVRLPDLSAGTYDVVLLDEALELTRLVSALVVEPAPAMTISSIEPAYVLEGEPGSLRIHGERFQPYLRARFVPEFVPDNKKASAAI</sequence>
<dbReference type="InterPro" id="IPR014756">
    <property type="entry name" value="Ig_E-set"/>
</dbReference>
<evidence type="ECO:0000256" key="1">
    <source>
        <dbReference type="SAM" id="Phobius"/>
    </source>
</evidence>
<proteinExistence type="predicted"/>
<feature type="transmembrane region" description="Helical" evidence="1">
    <location>
        <begin position="19"/>
        <end position="39"/>
    </location>
</feature>
<dbReference type="InterPro" id="IPR025480">
    <property type="entry name" value="DUF4330"/>
</dbReference>
<accession>A0A381W9P2</accession>
<gene>
    <name evidence="2" type="ORF">METZ01_LOCUS101582</name>
</gene>
<organism evidence="2">
    <name type="scientific">marine metagenome</name>
    <dbReference type="NCBI Taxonomy" id="408172"/>
    <lineage>
        <taxon>unclassified sequences</taxon>
        <taxon>metagenomes</taxon>
        <taxon>ecological metagenomes</taxon>
    </lineage>
</organism>
<reference evidence="2" key="1">
    <citation type="submission" date="2018-05" db="EMBL/GenBank/DDBJ databases">
        <authorList>
            <person name="Lanie J.A."/>
            <person name="Ng W.-L."/>
            <person name="Kazmierczak K.M."/>
            <person name="Andrzejewski T.M."/>
            <person name="Davidsen T.M."/>
            <person name="Wayne K.J."/>
            <person name="Tettelin H."/>
            <person name="Glass J.I."/>
            <person name="Rusch D."/>
            <person name="Podicherti R."/>
            <person name="Tsui H.-C.T."/>
            <person name="Winkler M.E."/>
        </authorList>
    </citation>
    <scope>NUCLEOTIDE SEQUENCE</scope>
</reference>
<dbReference type="Gene3D" id="2.60.40.10">
    <property type="entry name" value="Immunoglobulins"/>
    <property type="match status" value="1"/>
</dbReference>
<feature type="non-terminal residue" evidence="2">
    <location>
        <position position="179"/>
    </location>
</feature>
<dbReference type="AlphaFoldDB" id="A0A381W9P2"/>
<dbReference type="InterPro" id="IPR013783">
    <property type="entry name" value="Ig-like_fold"/>
</dbReference>
<dbReference type="SUPFAM" id="SSF81296">
    <property type="entry name" value="E set domains"/>
    <property type="match status" value="1"/>
</dbReference>
<protein>
    <submittedName>
        <fullName evidence="2">Uncharacterized protein</fullName>
    </submittedName>
</protein>
<keyword evidence="1" id="KW-0812">Transmembrane</keyword>
<keyword evidence="1" id="KW-1133">Transmembrane helix</keyword>